<organism evidence="2 3">
    <name type="scientific">Parasphingorhabdus halotolerans</name>
    <dbReference type="NCBI Taxonomy" id="2725558"/>
    <lineage>
        <taxon>Bacteria</taxon>
        <taxon>Pseudomonadati</taxon>
        <taxon>Pseudomonadota</taxon>
        <taxon>Alphaproteobacteria</taxon>
        <taxon>Sphingomonadales</taxon>
        <taxon>Sphingomonadaceae</taxon>
        <taxon>Parasphingorhabdus</taxon>
    </lineage>
</organism>
<protein>
    <submittedName>
        <fullName evidence="2">FRG domain-containing protein</fullName>
    </submittedName>
</protein>
<dbReference type="AlphaFoldDB" id="A0A6H2DQB2"/>
<evidence type="ECO:0000313" key="3">
    <source>
        <dbReference type="Proteomes" id="UP000501600"/>
    </source>
</evidence>
<sequence length="286" mass="32226">MERELADLSKLTIAGCGFETDVSGQKVFHVNSPHALMQAIGYLKHISEPWERIFVRGQRKLYGSMRPTLYRGISSNTAQDKRHRKLSKVIEDFSASSKLFKSIPDYAQEPLLQHYGIQTTWLDMVDNVWVALWFAVHRAQSTGLENQYMHFDARNSSDDGEFAYILLIRTDDSRKERVKKGIAKGKLTETVDLRIAAPSVFLRPHAQHGLLFRARGTEGGRLVDYSDLVAGVLRFSLEHGKAWLGSGAMHTVRSLFPPPFFDDGYKILLGVEHSEKTVGLITHVGA</sequence>
<name>A0A6H2DQB2_9SPHN</name>
<keyword evidence="3" id="KW-1185">Reference proteome</keyword>
<evidence type="ECO:0000259" key="1">
    <source>
        <dbReference type="SMART" id="SM00901"/>
    </source>
</evidence>
<dbReference type="InterPro" id="IPR014966">
    <property type="entry name" value="FRG-dom"/>
</dbReference>
<evidence type="ECO:0000313" key="2">
    <source>
        <dbReference type="EMBL" id="QJB69856.1"/>
    </source>
</evidence>
<dbReference type="Pfam" id="PF08867">
    <property type="entry name" value="FRG"/>
    <property type="match status" value="1"/>
</dbReference>
<proteinExistence type="predicted"/>
<reference evidence="2 3" key="1">
    <citation type="submission" date="2020-04" db="EMBL/GenBank/DDBJ databases">
        <title>Genome sequence for Sphingorhabdus sp. strain M1.</title>
        <authorList>
            <person name="Park S.-J."/>
        </authorList>
    </citation>
    <scope>NUCLEOTIDE SEQUENCE [LARGE SCALE GENOMIC DNA]</scope>
    <source>
        <strain evidence="2 3">JK6</strain>
    </source>
</reference>
<dbReference type="SMART" id="SM00901">
    <property type="entry name" value="FRG"/>
    <property type="match status" value="1"/>
</dbReference>
<feature type="domain" description="FRG" evidence="1">
    <location>
        <begin position="49"/>
        <end position="163"/>
    </location>
</feature>
<dbReference type="KEGG" id="phao:HF685_11685"/>
<accession>A0A6H2DQB2</accession>
<gene>
    <name evidence="2" type="ORF">HF685_11685</name>
</gene>
<dbReference type="Proteomes" id="UP000501600">
    <property type="component" value="Chromosome"/>
</dbReference>
<dbReference type="EMBL" id="CP051217">
    <property type="protein sequence ID" value="QJB69856.1"/>
    <property type="molecule type" value="Genomic_DNA"/>
</dbReference>